<dbReference type="Proteomes" id="UP000644507">
    <property type="component" value="Unassembled WGS sequence"/>
</dbReference>
<dbReference type="AlphaFoldDB" id="A0A918WIK9"/>
<keyword evidence="2" id="KW-1185">Reference proteome</keyword>
<dbReference type="EMBL" id="BMXI01000008">
    <property type="protein sequence ID" value="GHC54872.1"/>
    <property type="molecule type" value="Genomic_DNA"/>
</dbReference>
<proteinExistence type="predicted"/>
<accession>A0A918WIK9</accession>
<evidence type="ECO:0000313" key="2">
    <source>
        <dbReference type="Proteomes" id="UP000644507"/>
    </source>
</evidence>
<protein>
    <submittedName>
        <fullName evidence="1">Uncharacterized protein</fullName>
    </submittedName>
</protein>
<reference evidence="1" key="1">
    <citation type="journal article" date="2014" name="Int. J. Syst. Evol. Microbiol.">
        <title>Complete genome sequence of Corynebacterium casei LMG S-19264T (=DSM 44701T), isolated from a smear-ripened cheese.</title>
        <authorList>
            <consortium name="US DOE Joint Genome Institute (JGI-PGF)"/>
            <person name="Walter F."/>
            <person name="Albersmeier A."/>
            <person name="Kalinowski J."/>
            <person name="Ruckert C."/>
        </authorList>
    </citation>
    <scope>NUCLEOTIDE SEQUENCE</scope>
    <source>
        <strain evidence="1">KCTC 12988</strain>
    </source>
</reference>
<evidence type="ECO:0000313" key="1">
    <source>
        <dbReference type="EMBL" id="GHC54872.1"/>
    </source>
</evidence>
<name>A0A918WIK9_9BACT</name>
<gene>
    <name evidence="1" type="ORF">GCM10007100_21780</name>
</gene>
<sequence>MDGEKGGTAVGTGAALALLLGRVEVCSGKRELVPRTRASMIERINCNLGVATSDSLVNPIFQMTSNYKYQFPFSWISVATALSCSSFLCAETQVFTDREAWMEAVANLGGIYSEDFNEIQTGNFLSDTATQVGDLTFELFDTSGGIRPGTGASAIDGTEFFQVRLDGNPVQSARMSFPFPVVAWGMDYRHAGDQTHVTFADISLKPIGKHNTSGFIGFVGLAPFEDVLFSDPFISFCDFSMDNLVFVEAPPVFDKIVPVEEEGVLSEVQITFGNLRTDASYQLMRTTELESDFTVVDSGSPSESSDVFTDTNPPAERAFYRLQVVPKG</sequence>
<comment type="caution">
    <text evidence="1">The sequence shown here is derived from an EMBL/GenBank/DDBJ whole genome shotgun (WGS) entry which is preliminary data.</text>
</comment>
<organism evidence="1 2">
    <name type="scientific">Roseibacillus persicicus</name>
    <dbReference type="NCBI Taxonomy" id="454148"/>
    <lineage>
        <taxon>Bacteria</taxon>
        <taxon>Pseudomonadati</taxon>
        <taxon>Verrucomicrobiota</taxon>
        <taxon>Verrucomicrobiia</taxon>
        <taxon>Verrucomicrobiales</taxon>
        <taxon>Verrucomicrobiaceae</taxon>
        <taxon>Roseibacillus</taxon>
    </lineage>
</organism>
<reference evidence="1" key="2">
    <citation type="submission" date="2020-09" db="EMBL/GenBank/DDBJ databases">
        <authorList>
            <person name="Sun Q."/>
            <person name="Kim S."/>
        </authorList>
    </citation>
    <scope>NUCLEOTIDE SEQUENCE</scope>
    <source>
        <strain evidence="1">KCTC 12988</strain>
    </source>
</reference>